<dbReference type="InterPro" id="IPR011333">
    <property type="entry name" value="SKP1/BTB/POZ_sf"/>
</dbReference>
<dbReference type="EMBL" id="JBFDAA010000003">
    <property type="protein sequence ID" value="KAL1138432.1"/>
    <property type="molecule type" value="Genomic_DNA"/>
</dbReference>
<name>A0ABD0Z1U1_9HEMI</name>
<dbReference type="Gene3D" id="3.30.710.10">
    <property type="entry name" value="Potassium Channel Kv1.1, Chain A"/>
    <property type="match status" value="1"/>
</dbReference>
<evidence type="ECO:0000313" key="4">
    <source>
        <dbReference type="Proteomes" id="UP001558652"/>
    </source>
</evidence>
<feature type="domain" description="BTB" evidence="2">
    <location>
        <begin position="1"/>
        <end position="37"/>
    </location>
</feature>
<dbReference type="AlphaFoldDB" id="A0ABD0Z1U1"/>
<comment type="caution">
    <text evidence="3">The sequence shown here is derived from an EMBL/GenBank/DDBJ whole genome shotgun (WGS) entry which is preliminary data.</text>
</comment>
<evidence type="ECO:0000259" key="2">
    <source>
        <dbReference type="Pfam" id="PF00651"/>
    </source>
</evidence>
<feature type="compositionally biased region" description="Basic residues" evidence="1">
    <location>
        <begin position="56"/>
        <end position="79"/>
    </location>
</feature>
<dbReference type="Pfam" id="PF00651">
    <property type="entry name" value="BTB"/>
    <property type="match status" value="1"/>
</dbReference>
<protein>
    <recommendedName>
        <fullName evidence="2">BTB domain-containing protein</fullName>
    </recommendedName>
</protein>
<evidence type="ECO:0000256" key="1">
    <source>
        <dbReference type="SAM" id="MobiDB-lite"/>
    </source>
</evidence>
<proteinExistence type="predicted"/>
<sequence>MRSLLDFIYTGGVTIPEARLESFLKAAETLNVTVLRDTGLHTRHHQMQQHEGTTLQHHHQLPAHQHHPGMHQQHQHPARQPRQPHPARILTPCPWASPRPPPRRPQPHTPTYVSNH</sequence>
<reference evidence="3 4" key="1">
    <citation type="submission" date="2024-07" db="EMBL/GenBank/DDBJ databases">
        <title>Chromosome-level genome assembly of the water stick insect Ranatra chinensis (Heteroptera: Nepidae).</title>
        <authorList>
            <person name="Liu X."/>
        </authorList>
    </citation>
    <scope>NUCLEOTIDE SEQUENCE [LARGE SCALE GENOMIC DNA]</scope>
    <source>
        <strain evidence="3">Cailab_2021Rc</strain>
        <tissue evidence="3">Muscle</tissue>
    </source>
</reference>
<evidence type="ECO:0000313" key="3">
    <source>
        <dbReference type="EMBL" id="KAL1138432.1"/>
    </source>
</evidence>
<accession>A0ABD0Z1U1</accession>
<dbReference type="Proteomes" id="UP001558652">
    <property type="component" value="Unassembled WGS sequence"/>
</dbReference>
<feature type="compositionally biased region" description="Low complexity" evidence="1">
    <location>
        <begin position="80"/>
        <end position="94"/>
    </location>
</feature>
<dbReference type="InterPro" id="IPR000210">
    <property type="entry name" value="BTB/POZ_dom"/>
</dbReference>
<keyword evidence="4" id="KW-1185">Reference proteome</keyword>
<organism evidence="3 4">
    <name type="scientific">Ranatra chinensis</name>
    <dbReference type="NCBI Taxonomy" id="642074"/>
    <lineage>
        <taxon>Eukaryota</taxon>
        <taxon>Metazoa</taxon>
        <taxon>Ecdysozoa</taxon>
        <taxon>Arthropoda</taxon>
        <taxon>Hexapoda</taxon>
        <taxon>Insecta</taxon>
        <taxon>Pterygota</taxon>
        <taxon>Neoptera</taxon>
        <taxon>Paraneoptera</taxon>
        <taxon>Hemiptera</taxon>
        <taxon>Heteroptera</taxon>
        <taxon>Panheteroptera</taxon>
        <taxon>Nepomorpha</taxon>
        <taxon>Nepidae</taxon>
        <taxon>Ranatrinae</taxon>
        <taxon>Ranatra</taxon>
    </lineage>
</organism>
<dbReference type="SUPFAM" id="SSF54695">
    <property type="entry name" value="POZ domain"/>
    <property type="match status" value="1"/>
</dbReference>
<feature type="region of interest" description="Disordered" evidence="1">
    <location>
        <begin position="42"/>
        <end position="116"/>
    </location>
</feature>
<gene>
    <name evidence="3" type="ORF">AAG570_008496</name>
</gene>